<protein>
    <recommendedName>
        <fullName evidence="4">Porin domain-containing protein</fullName>
    </recommendedName>
</protein>
<dbReference type="STRING" id="502025.Hoch_2764"/>
<sequence>MPVRACSPRHRLRAGLACLGVIAPSLVVATSVAATLVAATLVAVGVAHADPASSATELQPGMEESGLRTTPENAPDPVLVEPAQSSALGKVVTPYVVIAGGLRFEDLQLREGQTTQSRYMVTTAVSRLGVRGSVGKYITFASEFEANLGGSLGNGASVWEGQAQMSVRDQWVQYQRAGMGFAFGRVTDLATVDYVSAHVTDLLLTDLYTRDPLLYSGANRGNGVLLRYAPIDGLDLGLGLHSTNPTGITGTLLIGGELAPYSRPFYLAAAQVGRSESTLPDQNLHIYMATPSVTYADDLLEAKAAGQVYALDTRIATDEDERIFGFNLRTSVRLKLMGGALSPFLNLSRNENEVLEPDDDSIKRIETFQSYTASGGIDYAIAGRNGVGLQYAVVYVEEPGAGKVADHYINVGGTYWLEENLSLGARFGWWIRDEENRDETYGNRSLFITGRLML</sequence>
<feature type="region of interest" description="Disordered" evidence="1">
    <location>
        <begin position="53"/>
        <end position="75"/>
    </location>
</feature>
<evidence type="ECO:0008006" key="4">
    <source>
        <dbReference type="Google" id="ProtNLM"/>
    </source>
</evidence>
<proteinExistence type="predicted"/>
<evidence type="ECO:0000256" key="1">
    <source>
        <dbReference type="SAM" id="MobiDB-lite"/>
    </source>
</evidence>
<gene>
    <name evidence="2" type="ordered locus">Hoch_2764</name>
</gene>
<organism evidence="2 3">
    <name type="scientific">Haliangium ochraceum (strain DSM 14365 / JCM 11303 / SMP-2)</name>
    <dbReference type="NCBI Taxonomy" id="502025"/>
    <lineage>
        <taxon>Bacteria</taxon>
        <taxon>Pseudomonadati</taxon>
        <taxon>Myxococcota</taxon>
        <taxon>Polyangia</taxon>
        <taxon>Haliangiales</taxon>
        <taxon>Kofleriaceae</taxon>
        <taxon>Haliangium</taxon>
    </lineage>
</organism>
<name>D0LNB5_HALO1</name>
<dbReference type="KEGG" id="hoh:Hoch_2764"/>
<keyword evidence="3" id="KW-1185">Reference proteome</keyword>
<dbReference type="EMBL" id="CP001804">
    <property type="protein sequence ID" value="ACY15292.1"/>
    <property type="molecule type" value="Genomic_DNA"/>
</dbReference>
<dbReference type="AlphaFoldDB" id="D0LNB5"/>
<dbReference type="HOGENOM" id="CLU_602395_0_0_7"/>
<evidence type="ECO:0000313" key="3">
    <source>
        <dbReference type="Proteomes" id="UP000001880"/>
    </source>
</evidence>
<dbReference type="SUPFAM" id="SSF56935">
    <property type="entry name" value="Porins"/>
    <property type="match status" value="1"/>
</dbReference>
<dbReference type="Proteomes" id="UP000001880">
    <property type="component" value="Chromosome"/>
</dbReference>
<dbReference type="eggNOG" id="ENOG5032E6Z">
    <property type="taxonomic scope" value="Bacteria"/>
</dbReference>
<reference evidence="2 3" key="1">
    <citation type="journal article" date="2010" name="Stand. Genomic Sci.">
        <title>Complete genome sequence of Haliangium ochraceum type strain (SMP-2).</title>
        <authorList>
            <consortium name="US DOE Joint Genome Institute (JGI-PGF)"/>
            <person name="Ivanova N."/>
            <person name="Daum C."/>
            <person name="Lang E."/>
            <person name="Abt B."/>
            <person name="Kopitz M."/>
            <person name="Saunders E."/>
            <person name="Lapidus A."/>
            <person name="Lucas S."/>
            <person name="Glavina Del Rio T."/>
            <person name="Nolan M."/>
            <person name="Tice H."/>
            <person name="Copeland A."/>
            <person name="Cheng J.F."/>
            <person name="Chen F."/>
            <person name="Bruce D."/>
            <person name="Goodwin L."/>
            <person name="Pitluck S."/>
            <person name="Mavromatis K."/>
            <person name="Pati A."/>
            <person name="Mikhailova N."/>
            <person name="Chen A."/>
            <person name="Palaniappan K."/>
            <person name="Land M."/>
            <person name="Hauser L."/>
            <person name="Chang Y.J."/>
            <person name="Jeffries C.D."/>
            <person name="Detter J.C."/>
            <person name="Brettin T."/>
            <person name="Rohde M."/>
            <person name="Goker M."/>
            <person name="Bristow J."/>
            <person name="Markowitz V."/>
            <person name="Eisen J.A."/>
            <person name="Hugenholtz P."/>
            <person name="Kyrpides N.C."/>
            <person name="Klenk H.P."/>
        </authorList>
    </citation>
    <scope>NUCLEOTIDE SEQUENCE [LARGE SCALE GENOMIC DNA]</scope>
    <source>
        <strain evidence="3">DSM 14365 / CIP 107738 / JCM 11303 / AJ 13395 / SMP-2</strain>
    </source>
</reference>
<accession>D0LNB5</accession>
<evidence type="ECO:0000313" key="2">
    <source>
        <dbReference type="EMBL" id="ACY15292.1"/>
    </source>
</evidence>